<feature type="compositionally biased region" description="Pro residues" evidence="1">
    <location>
        <begin position="658"/>
        <end position="675"/>
    </location>
</feature>
<dbReference type="Proteomes" id="UP000237846">
    <property type="component" value="Unassembled WGS sequence"/>
</dbReference>
<dbReference type="InterPro" id="IPR027417">
    <property type="entry name" value="P-loop_NTPase"/>
</dbReference>
<keyword evidence="2" id="KW-0812">Transmembrane</keyword>
<feature type="region of interest" description="Disordered" evidence="1">
    <location>
        <begin position="591"/>
        <end position="706"/>
    </location>
</feature>
<feature type="transmembrane region" description="Helical" evidence="2">
    <location>
        <begin position="12"/>
        <end position="37"/>
    </location>
</feature>
<name>A0A2T0QA89_9ACTN</name>
<sequence length="706" mass="74939">MPRRAQVLGACWLLWLLAHLVLAQLALLAVAGLYLIARAARLPASWLVVPAAFSLLWALVTGPVDAVAGLVRGPLEVLGYFGGVAGDPARLRDPAAAWAGWAGWLPGQLPLAIAVGAAEAAFFVWLDWLHTDEWRVGHRHPSPLVLLRRAGSGLAVRRGAVLTKDGVAVGVVRRTGERAVLTWRELAEGVLTVGMSRTGVSTTSFQLVYGALRRRKPVVAVDLSGSDEIRRRFLDACRATGIPAQVIGPGEAAVYEPLRRGDPAHRAELVLGMVDWAGIAEQHRRTARAYLRELFAVLDAAPGDPRTPVLAEVAHLLGPAALRARAEVIPAHHPHRKRLLERVKVCVKVIEADARPLPTVAARLRELLGSELGPSLRPDPGRLAEGEAGDGGVDLERLIVRRGAVLFSLDTSAHGRAAASLAGLVVHDLLARCAELREMGIGGDALVWIDRCDELPAEPLAELVNRGVRDGVAPVFTTSDDRAEVGSTLDRFGERMGTVLIHRMTDSDAAFRLARLAGERRGTVAAPEVAESAAYSAGLDEPGEGPSHDRVLAVTPAEIQELDDYTFVMAVKRPRRRMLADVLAVPPRLGHAAAPADTGTEAAEPAPPVPARKRAAAPADPAGSGRPGGRGMPLAAPVPADADAGPAAPRQRWRPPDLDPAPPEPPAPPIRPTGPAPLQFRTRGPQDRAPGGSTPPPRRRPRTTGP</sequence>
<evidence type="ECO:0000313" key="4">
    <source>
        <dbReference type="Proteomes" id="UP000237846"/>
    </source>
</evidence>
<comment type="caution">
    <text evidence="3">The sequence shown here is derived from an EMBL/GenBank/DDBJ whole genome shotgun (WGS) entry which is preliminary data.</text>
</comment>
<keyword evidence="2" id="KW-1133">Transmembrane helix</keyword>
<keyword evidence="4" id="KW-1185">Reference proteome</keyword>
<feature type="transmembrane region" description="Helical" evidence="2">
    <location>
        <begin position="44"/>
        <end position="64"/>
    </location>
</feature>
<feature type="compositionally biased region" description="Low complexity" evidence="1">
    <location>
        <begin position="633"/>
        <end position="649"/>
    </location>
</feature>
<evidence type="ECO:0000313" key="3">
    <source>
        <dbReference type="EMBL" id="PRY00774.1"/>
    </source>
</evidence>
<dbReference type="AlphaFoldDB" id="A0A2T0QA89"/>
<protein>
    <recommendedName>
        <fullName evidence="5">TraM-binding TraD/TraG-like protein</fullName>
    </recommendedName>
</protein>
<dbReference type="SUPFAM" id="SSF52540">
    <property type="entry name" value="P-loop containing nucleoside triphosphate hydrolases"/>
    <property type="match status" value="1"/>
</dbReference>
<feature type="compositionally biased region" description="Low complexity" evidence="1">
    <location>
        <begin position="592"/>
        <end position="604"/>
    </location>
</feature>
<proteinExistence type="predicted"/>
<gene>
    <name evidence="3" type="ORF">CLV72_102406</name>
</gene>
<evidence type="ECO:0000256" key="1">
    <source>
        <dbReference type="SAM" id="MobiDB-lite"/>
    </source>
</evidence>
<keyword evidence="2" id="KW-0472">Membrane</keyword>
<evidence type="ECO:0000256" key="2">
    <source>
        <dbReference type="SAM" id="Phobius"/>
    </source>
</evidence>
<dbReference type="EMBL" id="PVZC01000002">
    <property type="protein sequence ID" value="PRY00774.1"/>
    <property type="molecule type" value="Genomic_DNA"/>
</dbReference>
<feature type="compositionally biased region" description="Basic residues" evidence="1">
    <location>
        <begin position="697"/>
        <end position="706"/>
    </location>
</feature>
<organism evidence="3 4">
    <name type="scientific">Allonocardiopsis opalescens</name>
    <dbReference type="NCBI Taxonomy" id="1144618"/>
    <lineage>
        <taxon>Bacteria</taxon>
        <taxon>Bacillati</taxon>
        <taxon>Actinomycetota</taxon>
        <taxon>Actinomycetes</taxon>
        <taxon>Streptosporangiales</taxon>
        <taxon>Allonocardiopsis</taxon>
    </lineage>
</organism>
<accession>A0A2T0QA89</accession>
<reference evidence="3 4" key="1">
    <citation type="submission" date="2018-03" db="EMBL/GenBank/DDBJ databases">
        <title>Genomic Encyclopedia of Archaeal and Bacterial Type Strains, Phase II (KMG-II): from individual species to whole genera.</title>
        <authorList>
            <person name="Goeker M."/>
        </authorList>
    </citation>
    <scope>NUCLEOTIDE SEQUENCE [LARGE SCALE GENOMIC DNA]</scope>
    <source>
        <strain evidence="3 4">DSM 45601</strain>
    </source>
</reference>
<evidence type="ECO:0008006" key="5">
    <source>
        <dbReference type="Google" id="ProtNLM"/>
    </source>
</evidence>